<organism evidence="4">
    <name type="scientific">Schistocephalus solidus</name>
    <name type="common">Tapeworm</name>
    <dbReference type="NCBI Taxonomy" id="70667"/>
    <lineage>
        <taxon>Eukaryota</taxon>
        <taxon>Metazoa</taxon>
        <taxon>Spiralia</taxon>
        <taxon>Lophotrochozoa</taxon>
        <taxon>Platyhelminthes</taxon>
        <taxon>Cestoda</taxon>
        <taxon>Eucestoda</taxon>
        <taxon>Diphyllobothriidea</taxon>
        <taxon>Diphyllobothriidae</taxon>
        <taxon>Schistocephalus</taxon>
    </lineage>
</organism>
<sequence length="75" mass="8426">MKENLSVSVPREAGKMVELEIDDWQQGLSGPNPRGPVEPSESLDGQEDLYSREKHASGNHMPEFEPQFVGNIYQI</sequence>
<dbReference type="EMBL" id="UYSU01041623">
    <property type="protein sequence ID" value="VDM03245.1"/>
    <property type="molecule type" value="Genomic_DNA"/>
</dbReference>
<evidence type="ECO:0000313" key="3">
    <source>
        <dbReference type="Proteomes" id="UP000275846"/>
    </source>
</evidence>
<reference evidence="4" key="1">
    <citation type="submission" date="2016-06" db="UniProtKB">
        <authorList>
            <consortium name="WormBaseParasite"/>
        </authorList>
    </citation>
    <scope>IDENTIFICATION</scope>
</reference>
<evidence type="ECO:0000256" key="1">
    <source>
        <dbReference type="SAM" id="MobiDB-lite"/>
    </source>
</evidence>
<evidence type="ECO:0000313" key="2">
    <source>
        <dbReference type="EMBL" id="VDM03245.1"/>
    </source>
</evidence>
<gene>
    <name evidence="2" type="ORF">SSLN_LOCUS16859</name>
</gene>
<evidence type="ECO:0000313" key="4">
    <source>
        <dbReference type="WBParaSite" id="SSLN_0001750601-mRNA-1"/>
    </source>
</evidence>
<feature type="region of interest" description="Disordered" evidence="1">
    <location>
        <begin position="21"/>
        <end position="65"/>
    </location>
</feature>
<keyword evidence="3" id="KW-1185">Reference proteome</keyword>
<protein>
    <submittedName>
        <fullName evidence="2 4">Uncharacterized protein</fullName>
    </submittedName>
</protein>
<accession>A0A183TK61</accession>
<reference evidence="2 3" key="2">
    <citation type="submission" date="2018-11" db="EMBL/GenBank/DDBJ databases">
        <authorList>
            <consortium name="Pathogen Informatics"/>
        </authorList>
    </citation>
    <scope>NUCLEOTIDE SEQUENCE [LARGE SCALE GENOMIC DNA]</scope>
    <source>
        <strain evidence="2 3">NST_G2</strain>
    </source>
</reference>
<name>A0A183TK61_SCHSO</name>
<dbReference type="Proteomes" id="UP000275846">
    <property type="component" value="Unassembled WGS sequence"/>
</dbReference>
<proteinExistence type="predicted"/>
<dbReference type="AlphaFoldDB" id="A0A183TK61"/>
<dbReference type="WBParaSite" id="SSLN_0001750601-mRNA-1">
    <property type="protein sequence ID" value="SSLN_0001750601-mRNA-1"/>
    <property type="gene ID" value="SSLN_0001750601"/>
</dbReference>